<comment type="caution">
    <text evidence="2">The sequence shown here is derived from an EMBL/GenBank/DDBJ whole genome shotgun (WGS) entry which is preliminary data.</text>
</comment>
<dbReference type="EMBL" id="JACHXN010000007">
    <property type="protein sequence ID" value="MBB3146218.1"/>
    <property type="molecule type" value="Genomic_DNA"/>
</dbReference>
<evidence type="ECO:0000313" key="3">
    <source>
        <dbReference type="Proteomes" id="UP000554520"/>
    </source>
</evidence>
<feature type="region of interest" description="Disordered" evidence="1">
    <location>
        <begin position="163"/>
        <end position="193"/>
    </location>
</feature>
<accession>A0A839U657</accession>
<feature type="compositionally biased region" description="Basic and acidic residues" evidence="1">
    <location>
        <begin position="163"/>
        <end position="173"/>
    </location>
</feature>
<sequence length="245" mass="27729">MLRSYVLDMTEWRQKALDKTLGRKPSTCFLRAKARSRLRSPMHAVNQAAETGRPFNNRFRGTFSVKFILASMLALPFALCFTSPSQASDWGCEVLLCAASSNPSWQDVASCRPPMEKLITAMKRPGFSWPICQGASTGEPGYERYAECPEGWTPIAGNSVRHEGSAKPPECMRRQTTCRPGDRSSRYSGSRTVASNDGVTRVFSDGRSCAFTEFMQRPLRRDPYYFDMKEDISGQITRFWFNLRK</sequence>
<reference evidence="2 3" key="1">
    <citation type="submission" date="2020-08" db="EMBL/GenBank/DDBJ databases">
        <title>Genomic Encyclopedia of Type Strains, Phase III (KMG-III): the genomes of soil and plant-associated and newly described type strains.</title>
        <authorList>
            <person name="Whitman W."/>
        </authorList>
    </citation>
    <scope>NUCLEOTIDE SEQUENCE [LARGE SCALE GENOMIC DNA]</scope>
    <source>
        <strain evidence="2 3">CECT 7015</strain>
    </source>
</reference>
<dbReference type="Proteomes" id="UP000554520">
    <property type="component" value="Unassembled WGS sequence"/>
</dbReference>
<proteinExistence type="predicted"/>
<name>A0A839U657_9HYPH</name>
<keyword evidence="3" id="KW-1185">Reference proteome</keyword>
<gene>
    <name evidence="2" type="ORF">FHS21_002633</name>
</gene>
<dbReference type="AlphaFoldDB" id="A0A839U657"/>
<evidence type="ECO:0000313" key="2">
    <source>
        <dbReference type="EMBL" id="MBB3146218.1"/>
    </source>
</evidence>
<organism evidence="2 3">
    <name type="scientific">Phyllobacterium trifolii</name>
    <dbReference type="NCBI Taxonomy" id="300193"/>
    <lineage>
        <taxon>Bacteria</taxon>
        <taxon>Pseudomonadati</taxon>
        <taxon>Pseudomonadota</taxon>
        <taxon>Alphaproteobacteria</taxon>
        <taxon>Hyphomicrobiales</taxon>
        <taxon>Phyllobacteriaceae</taxon>
        <taxon>Phyllobacterium</taxon>
    </lineage>
</organism>
<protein>
    <submittedName>
        <fullName evidence="2">Uncharacterized protein</fullName>
    </submittedName>
</protein>
<evidence type="ECO:0000256" key="1">
    <source>
        <dbReference type="SAM" id="MobiDB-lite"/>
    </source>
</evidence>